<evidence type="ECO:0000256" key="3">
    <source>
        <dbReference type="ARBA" id="ARBA00012327"/>
    </source>
</evidence>
<dbReference type="InterPro" id="IPR011814">
    <property type="entry name" value="BioC"/>
</dbReference>
<dbReference type="InterPro" id="IPR029063">
    <property type="entry name" value="SAM-dependent_MTases_sf"/>
</dbReference>
<dbReference type="GO" id="GO:0032259">
    <property type="term" value="P:methylation"/>
    <property type="evidence" value="ECO:0007669"/>
    <property type="project" value="UniProtKB-KW"/>
</dbReference>
<keyword evidence="4 8" id="KW-0489">Methyltransferase</keyword>
<comment type="function">
    <text evidence="8">Converts the free carboxyl group of a malonyl-thioester to its methyl ester by transfer of a methyl group from S-adenosyl-L-methionine (SAM). It allows to synthesize pimeloyl-ACP via the fatty acid synthetic pathway.</text>
</comment>
<dbReference type="CDD" id="cd02440">
    <property type="entry name" value="AdoMet_MTases"/>
    <property type="match status" value="1"/>
</dbReference>
<dbReference type="GO" id="GO:0008757">
    <property type="term" value="F:S-adenosylmethionine-dependent methyltransferase activity"/>
    <property type="evidence" value="ECO:0007669"/>
    <property type="project" value="InterPro"/>
</dbReference>
<evidence type="ECO:0000259" key="9">
    <source>
        <dbReference type="Pfam" id="PF08241"/>
    </source>
</evidence>
<dbReference type="PANTHER" id="PTHR13090:SF1">
    <property type="entry name" value="ARGININE-HYDROXYLASE NDUFAF5, MITOCHONDRIAL"/>
    <property type="match status" value="1"/>
</dbReference>
<evidence type="ECO:0000256" key="8">
    <source>
        <dbReference type="HAMAP-Rule" id="MF_00835"/>
    </source>
</evidence>
<reference evidence="10 11" key="1">
    <citation type="journal article" date="2015" name="Genome Announc.">
        <title>Complete Genome of Geobacter pickeringii G13T, a Metal-Reducing Isolate from Sedimentary Kaolin Deposits.</title>
        <authorList>
            <person name="Badalamenti J.P."/>
            <person name="Bond D.R."/>
        </authorList>
    </citation>
    <scope>NUCLEOTIDE SEQUENCE [LARGE SCALE GENOMIC DNA]</scope>
    <source>
        <strain evidence="10 11">G13</strain>
    </source>
</reference>
<dbReference type="AlphaFoldDB" id="A0A0B5BL62"/>
<dbReference type="STRING" id="345632.GPICK_03625"/>
<dbReference type="PANTHER" id="PTHR13090">
    <property type="entry name" value="ARGININE-HYDROXYLASE NDUFAF5, MITOCHONDRIAL"/>
    <property type="match status" value="1"/>
</dbReference>
<sequence>MIDRTRVQNAFHRQAEEYDAHAVVQKRVVARLLEIIAAAGGSPKRLLDVGTGTGLLGRTLGERHPDAVLACVDLAPGMAAAARRTLAGRGDAVVAVADAERLPFAAERFDLVASSSTFQWLERLDTAFAEAWRVLVPGGLFAFALFGAGTFRELQESYRVALAAAGRDSEDRTQHFFSADEVRHSLERVGFGVRALSCEEEVEWHSDVPAFLRSVRRIGAGNASPRHSAGLADRRVMVEMMRLYGERFGGPEGIPATYSVIYGVGAKG</sequence>
<comment type="pathway">
    <text evidence="2 8">Cofactor biosynthesis; biotin biosynthesis.</text>
</comment>
<feature type="domain" description="Methyltransferase type 11" evidence="9">
    <location>
        <begin position="47"/>
        <end position="143"/>
    </location>
</feature>
<keyword evidence="6 8" id="KW-0949">S-adenosyl-L-methionine</keyword>
<evidence type="ECO:0000256" key="6">
    <source>
        <dbReference type="ARBA" id="ARBA00022691"/>
    </source>
</evidence>
<dbReference type="GO" id="GO:0010340">
    <property type="term" value="F:carboxyl-O-methyltransferase activity"/>
    <property type="evidence" value="ECO:0007669"/>
    <property type="project" value="UniProtKB-UniRule"/>
</dbReference>
<dbReference type="Gene3D" id="3.40.50.150">
    <property type="entry name" value="Vaccinia Virus protein VP39"/>
    <property type="match status" value="1"/>
</dbReference>
<dbReference type="InterPro" id="IPR050602">
    <property type="entry name" value="Malonyl-ACP_OMT"/>
</dbReference>
<keyword evidence="7 8" id="KW-0093">Biotin biosynthesis</keyword>
<protein>
    <recommendedName>
        <fullName evidence="3 8">Malonyl-[acyl-carrier protein] O-methyltransferase</fullName>
        <shortName evidence="8">Malonyl-ACP O-methyltransferase</shortName>
        <ecNumber evidence="3 8">2.1.1.197</ecNumber>
    </recommendedName>
    <alternativeName>
        <fullName evidence="8">Biotin synthesis protein BioC</fullName>
    </alternativeName>
</protein>
<dbReference type="GO" id="GO:0009102">
    <property type="term" value="P:biotin biosynthetic process"/>
    <property type="evidence" value="ECO:0007669"/>
    <property type="project" value="UniProtKB-UniRule"/>
</dbReference>
<dbReference type="Pfam" id="PF08241">
    <property type="entry name" value="Methyltransf_11"/>
    <property type="match status" value="1"/>
</dbReference>
<organism evidence="10 11">
    <name type="scientific">Geobacter pickeringii</name>
    <dbReference type="NCBI Taxonomy" id="345632"/>
    <lineage>
        <taxon>Bacteria</taxon>
        <taxon>Pseudomonadati</taxon>
        <taxon>Thermodesulfobacteriota</taxon>
        <taxon>Desulfuromonadia</taxon>
        <taxon>Geobacterales</taxon>
        <taxon>Geobacteraceae</taxon>
        <taxon>Geobacter</taxon>
    </lineage>
</organism>
<evidence type="ECO:0000256" key="5">
    <source>
        <dbReference type="ARBA" id="ARBA00022679"/>
    </source>
</evidence>
<evidence type="ECO:0000313" key="10">
    <source>
        <dbReference type="EMBL" id="AJE04796.1"/>
    </source>
</evidence>
<dbReference type="EC" id="2.1.1.197" evidence="3 8"/>
<dbReference type="RefSeq" id="WP_039745230.1">
    <property type="nucleotide sequence ID" value="NZ_CP009788.1"/>
</dbReference>
<dbReference type="KEGG" id="gpi:GPICK_03625"/>
<comment type="catalytic activity">
    <reaction evidence="1 8">
        <text>malonyl-[ACP] + S-adenosyl-L-methionine = malonyl-[ACP] methyl ester + S-adenosyl-L-homocysteine</text>
        <dbReference type="Rhea" id="RHEA:17105"/>
        <dbReference type="Rhea" id="RHEA-COMP:9623"/>
        <dbReference type="Rhea" id="RHEA-COMP:9954"/>
        <dbReference type="ChEBI" id="CHEBI:57856"/>
        <dbReference type="ChEBI" id="CHEBI:59789"/>
        <dbReference type="ChEBI" id="CHEBI:78449"/>
        <dbReference type="ChEBI" id="CHEBI:78845"/>
        <dbReference type="EC" id="2.1.1.197"/>
    </reaction>
</comment>
<accession>A0A0B5BL62</accession>
<name>A0A0B5BL62_9BACT</name>
<dbReference type="Proteomes" id="UP000057609">
    <property type="component" value="Chromosome"/>
</dbReference>
<dbReference type="EMBL" id="CP009788">
    <property type="protein sequence ID" value="AJE04796.1"/>
    <property type="molecule type" value="Genomic_DNA"/>
</dbReference>
<dbReference type="GO" id="GO:0102130">
    <property type="term" value="F:malonyl-CoA methyltransferase activity"/>
    <property type="evidence" value="ECO:0007669"/>
    <property type="project" value="UniProtKB-EC"/>
</dbReference>
<dbReference type="HOGENOM" id="CLU_046586_2_2_7"/>
<evidence type="ECO:0000256" key="1">
    <source>
        <dbReference type="ARBA" id="ARBA00000852"/>
    </source>
</evidence>
<dbReference type="UniPathway" id="UPA00078"/>
<keyword evidence="11" id="KW-1185">Reference proteome</keyword>
<evidence type="ECO:0000256" key="7">
    <source>
        <dbReference type="ARBA" id="ARBA00022756"/>
    </source>
</evidence>
<dbReference type="SUPFAM" id="SSF53335">
    <property type="entry name" value="S-adenosyl-L-methionine-dependent methyltransferases"/>
    <property type="match status" value="1"/>
</dbReference>
<evidence type="ECO:0000256" key="2">
    <source>
        <dbReference type="ARBA" id="ARBA00004746"/>
    </source>
</evidence>
<comment type="similarity">
    <text evidence="8">Belongs to the methyltransferase superfamily.</text>
</comment>
<evidence type="ECO:0000256" key="4">
    <source>
        <dbReference type="ARBA" id="ARBA00022603"/>
    </source>
</evidence>
<keyword evidence="5 8" id="KW-0808">Transferase</keyword>
<evidence type="ECO:0000313" key="11">
    <source>
        <dbReference type="Proteomes" id="UP000057609"/>
    </source>
</evidence>
<proteinExistence type="inferred from homology"/>
<gene>
    <name evidence="8" type="primary">bioC</name>
    <name evidence="10" type="ORF">GPICK_03625</name>
</gene>
<dbReference type="HAMAP" id="MF_00835">
    <property type="entry name" value="BioC"/>
    <property type="match status" value="1"/>
</dbReference>
<dbReference type="InterPro" id="IPR013216">
    <property type="entry name" value="Methyltransf_11"/>
</dbReference>